<keyword evidence="1" id="KW-1185">Reference proteome</keyword>
<evidence type="ECO:0000313" key="1">
    <source>
        <dbReference type="Proteomes" id="UP000035680"/>
    </source>
</evidence>
<reference evidence="2" key="2">
    <citation type="submission" date="2015-08" db="UniProtKB">
        <authorList>
            <consortium name="WormBaseParasite"/>
        </authorList>
    </citation>
    <scope>IDENTIFICATION</scope>
</reference>
<reference evidence="1" key="1">
    <citation type="submission" date="2014-07" db="EMBL/GenBank/DDBJ databases">
        <authorList>
            <person name="Martin A.A"/>
            <person name="De Silva N."/>
        </authorList>
    </citation>
    <scope>NUCLEOTIDE SEQUENCE</scope>
</reference>
<dbReference type="Proteomes" id="UP000035680">
    <property type="component" value="Unassembled WGS sequence"/>
</dbReference>
<accession>A0A0K0EYR0</accession>
<proteinExistence type="predicted"/>
<dbReference type="WBParaSite" id="SVE_0166900.1">
    <property type="protein sequence ID" value="SVE_0166900.1"/>
    <property type="gene ID" value="SVE_0166900"/>
</dbReference>
<sequence length="332" mass="38593">MCLGTLKEKHFFIRRDIEEDRNYDRSTILHFDSSNGYILIAGIVTSYSDDDDSSIISFLKIYEDNNVIYSKIFSSVIVRAVALNKSCEDNLEFFGDRPISNIFNIHIGRVHLKRNWFEDVEVELKKENEISYLVYSENYVRFDGYEYDSVTNVMLIKVVQSTGKNLFYDTPKLILVVIKKNYIYDTKGWRSGKYTSYSVEDFQDGSCNISLPLKSLPIITKRCGGNFTYTFVADNINGVLQAYFVLLKKKNFSGVKEMFNNLPSELFQSQKDNIKQSIQPEDNYSSFAEKDKGNFLLDTSNSIEPFAKKIKIDRETLQQYYFLTHKEDTLKN</sequence>
<evidence type="ECO:0000313" key="2">
    <source>
        <dbReference type="WBParaSite" id="SVE_0166900.1"/>
    </source>
</evidence>
<protein>
    <submittedName>
        <fullName evidence="2">Ig-like domain-containing protein</fullName>
    </submittedName>
</protein>
<organism evidence="1 2">
    <name type="scientific">Strongyloides venezuelensis</name>
    <name type="common">Threadworm</name>
    <dbReference type="NCBI Taxonomy" id="75913"/>
    <lineage>
        <taxon>Eukaryota</taxon>
        <taxon>Metazoa</taxon>
        <taxon>Ecdysozoa</taxon>
        <taxon>Nematoda</taxon>
        <taxon>Chromadorea</taxon>
        <taxon>Rhabditida</taxon>
        <taxon>Tylenchina</taxon>
        <taxon>Panagrolaimomorpha</taxon>
        <taxon>Strongyloidoidea</taxon>
        <taxon>Strongyloididae</taxon>
        <taxon>Strongyloides</taxon>
    </lineage>
</organism>
<name>A0A0K0EYR0_STRVS</name>
<dbReference type="AlphaFoldDB" id="A0A0K0EYR0"/>